<comment type="caution">
    <text evidence="1">The sequence shown here is derived from an EMBL/GenBank/DDBJ whole genome shotgun (WGS) entry which is preliminary data.</text>
</comment>
<dbReference type="RefSeq" id="XP_046005886.1">
    <property type="nucleotide sequence ID" value="XM_046155647.1"/>
</dbReference>
<evidence type="ECO:0000313" key="2">
    <source>
        <dbReference type="Proteomes" id="UP000756346"/>
    </source>
</evidence>
<dbReference type="InterPro" id="IPR011333">
    <property type="entry name" value="SKP1/BTB/POZ_sf"/>
</dbReference>
<keyword evidence="2" id="KW-1185">Reference proteome</keyword>
<name>A0A9P8XT32_9PEZI</name>
<accession>A0A9P8XT32</accession>
<dbReference type="Gene3D" id="3.30.710.10">
    <property type="entry name" value="Potassium Channel Kv1.1, Chain A"/>
    <property type="match status" value="1"/>
</dbReference>
<protein>
    <recommendedName>
        <fullName evidence="3">BTB domain-containing protein</fullName>
    </recommendedName>
</protein>
<proteinExistence type="predicted"/>
<organism evidence="1 2">
    <name type="scientific">Microdochium trichocladiopsis</name>
    <dbReference type="NCBI Taxonomy" id="1682393"/>
    <lineage>
        <taxon>Eukaryota</taxon>
        <taxon>Fungi</taxon>
        <taxon>Dikarya</taxon>
        <taxon>Ascomycota</taxon>
        <taxon>Pezizomycotina</taxon>
        <taxon>Sordariomycetes</taxon>
        <taxon>Xylariomycetidae</taxon>
        <taxon>Xylariales</taxon>
        <taxon>Microdochiaceae</taxon>
        <taxon>Microdochium</taxon>
    </lineage>
</organism>
<evidence type="ECO:0000313" key="1">
    <source>
        <dbReference type="EMBL" id="KAH7016262.1"/>
    </source>
</evidence>
<dbReference type="GeneID" id="70185193"/>
<evidence type="ECO:0008006" key="3">
    <source>
        <dbReference type="Google" id="ProtNLM"/>
    </source>
</evidence>
<dbReference type="EMBL" id="JAGTJQ010000012">
    <property type="protein sequence ID" value="KAH7016262.1"/>
    <property type="molecule type" value="Genomic_DNA"/>
</dbReference>
<dbReference type="AlphaFoldDB" id="A0A9P8XT32"/>
<sequence>MGSDGQVRFRVCSRTMARQSPVFGRLLFGGFGESVSNAKRDPGGEWEVELPDDASSSMERLLRMMHGTRYSRFPSTSEMFIVKLYDLVVTADKTAWRCSSRLLRIGSCPYRQATSTSRASCV</sequence>
<gene>
    <name evidence="1" type="ORF">B0I36DRAFT_337154</name>
</gene>
<reference evidence="1" key="1">
    <citation type="journal article" date="2021" name="Nat. Commun.">
        <title>Genetic determinants of endophytism in the Arabidopsis root mycobiome.</title>
        <authorList>
            <person name="Mesny F."/>
            <person name="Miyauchi S."/>
            <person name="Thiergart T."/>
            <person name="Pickel B."/>
            <person name="Atanasova L."/>
            <person name="Karlsson M."/>
            <person name="Huettel B."/>
            <person name="Barry K.W."/>
            <person name="Haridas S."/>
            <person name="Chen C."/>
            <person name="Bauer D."/>
            <person name="Andreopoulos W."/>
            <person name="Pangilinan J."/>
            <person name="LaButti K."/>
            <person name="Riley R."/>
            <person name="Lipzen A."/>
            <person name="Clum A."/>
            <person name="Drula E."/>
            <person name="Henrissat B."/>
            <person name="Kohler A."/>
            <person name="Grigoriev I.V."/>
            <person name="Martin F.M."/>
            <person name="Hacquard S."/>
        </authorList>
    </citation>
    <scope>NUCLEOTIDE SEQUENCE</scope>
    <source>
        <strain evidence="1">MPI-CAGE-CH-0230</strain>
    </source>
</reference>
<dbReference type="Proteomes" id="UP000756346">
    <property type="component" value="Unassembled WGS sequence"/>
</dbReference>
<dbReference type="OrthoDB" id="5275938at2759"/>